<keyword evidence="2" id="KW-1185">Reference proteome</keyword>
<comment type="caution">
    <text evidence="1">The sequence shown here is derived from an EMBL/GenBank/DDBJ whole genome shotgun (WGS) entry which is preliminary data.</text>
</comment>
<name>A0A176VZ49_MARPO</name>
<dbReference type="EMBL" id="LVLJ01002258">
    <property type="protein sequence ID" value="OAE26078.1"/>
    <property type="molecule type" value="Genomic_DNA"/>
</dbReference>
<accession>A0A176VZ49</accession>
<sequence length="100" mass="11213">MGAGTLRGGREAKSRRRNWGLSGRFWYSETYIWSTENSALSLQMLVSKQQTVPLEKPKFCILIWSTVAVPESRGFASGSDLEFQSKDTASLKKNPPSELQ</sequence>
<dbReference type="Proteomes" id="UP000077202">
    <property type="component" value="Unassembled WGS sequence"/>
</dbReference>
<proteinExistence type="predicted"/>
<organism evidence="1 2">
    <name type="scientific">Marchantia polymorpha subsp. ruderalis</name>
    <dbReference type="NCBI Taxonomy" id="1480154"/>
    <lineage>
        <taxon>Eukaryota</taxon>
        <taxon>Viridiplantae</taxon>
        <taxon>Streptophyta</taxon>
        <taxon>Embryophyta</taxon>
        <taxon>Marchantiophyta</taxon>
        <taxon>Marchantiopsida</taxon>
        <taxon>Marchantiidae</taxon>
        <taxon>Marchantiales</taxon>
        <taxon>Marchantiaceae</taxon>
        <taxon>Marchantia</taxon>
    </lineage>
</organism>
<reference evidence="1" key="1">
    <citation type="submission" date="2016-03" db="EMBL/GenBank/DDBJ databases">
        <title>Mechanisms controlling the formation of the plant cell surface in tip-growing cells are functionally conserved among land plants.</title>
        <authorList>
            <person name="Honkanen S."/>
            <person name="Jones V.A."/>
            <person name="Morieri G."/>
            <person name="Champion C."/>
            <person name="Hetherington A.J."/>
            <person name="Kelly S."/>
            <person name="Saint-Marcoux D."/>
            <person name="Proust H."/>
            <person name="Prescott H."/>
            <person name="Dolan L."/>
        </authorList>
    </citation>
    <scope>NUCLEOTIDE SEQUENCE [LARGE SCALE GENOMIC DNA]</scope>
    <source>
        <tissue evidence="1">Whole gametophyte</tissue>
    </source>
</reference>
<evidence type="ECO:0000313" key="1">
    <source>
        <dbReference type="EMBL" id="OAE26078.1"/>
    </source>
</evidence>
<dbReference type="AlphaFoldDB" id="A0A176VZ49"/>
<evidence type="ECO:0000313" key="2">
    <source>
        <dbReference type="Proteomes" id="UP000077202"/>
    </source>
</evidence>
<protein>
    <submittedName>
        <fullName evidence="1">Uncharacterized protein</fullName>
    </submittedName>
</protein>
<gene>
    <name evidence="1" type="ORF">AXG93_1480s1020</name>
</gene>